<keyword evidence="4" id="KW-0804">Transcription</keyword>
<dbReference type="AlphaFoldDB" id="A0A9P5SUJ9"/>
<feature type="region of interest" description="Disordered" evidence="7">
    <location>
        <begin position="225"/>
        <end position="315"/>
    </location>
</feature>
<evidence type="ECO:0000256" key="1">
    <source>
        <dbReference type="ARBA" id="ARBA00004123"/>
    </source>
</evidence>
<keyword evidence="6" id="KW-0175">Coiled coil</keyword>
<feature type="compositionally biased region" description="Basic and acidic residues" evidence="7">
    <location>
        <begin position="297"/>
        <end position="308"/>
    </location>
</feature>
<dbReference type="CDD" id="cd14687">
    <property type="entry name" value="bZIP_ATF2"/>
    <property type="match status" value="1"/>
</dbReference>
<evidence type="ECO:0000256" key="5">
    <source>
        <dbReference type="ARBA" id="ARBA00023242"/>
    </source>
</evidence>
<dbReference type="Proteomes" id="UP000696485">
    <property type="component" value="Unassembled WGS sequence"/>
</dbReference>
<dbReference type="SMART" id="SM00338">
    <property type="entry name" value="BRLZ"/>
    <property type="match status" value="1"/>
</dbReference>
<feature type="domain" description="BZIP" evidence="8">
    <location>
        <begin position="297"/>
        <end position="360"/>
    </location>
</feature>
<dbReference type="InterPro" id="IPR051027">
    <property type="entry name" value="bZIP_transcription_factors"/>
</dbReference>
<dbReference type="GO" id="GO:0005634">
    <property type="term" value="C:nucleus"/>
    <property type="evidence" value="ECO:0007669"/>
    <property type="project" value="UniProtKB-SubCell"/>
</dbReference>
<feature type="compositionally biased region" description="Basic residues" evidence="7">
    <location>
        <begin position="279"/>
        <end position="290"/>
    </location>
</feature>
<feature type="region of interest" description="Disordered" evidence="7">
    <location>
        <begin position="102"/>
        <end position="146"/>
    </location>
</feature>
<gene>
    <name evidence="9" type="ORF">BG006_006655</name>
</gene>
<keyword evidence="2" id="KW-0805">Transcription regulation</keyword>
<dbReference type="GO" id="GO:0003677">
    <property type="term" value="F:DNA binding"/>
    <property type="evidence" value="ECO:0007669"/>
    <property type="project" value="UniProtKB-KW"/>
</dbReference>
<dbReference type="SUPFAM" id="SSF57959">
    <property type="entry name" value="Leucine zipper domain"/>
    <property type="match status" value="1"/>
</dbReference>
<name>A0A9P5SUJ9_9FUNG</name>
<evidence type="ECO:0000313" key="9">
    <source>
        <dbReference type="EMBL" id="KAF9336991.1"/>
    </source>
</evidence>
<dbReference type="Pfam" id="PF00170">
    <property type="entry name" value="bZIP_1"/>
    <property type="match status" value="1"/>
</dbReference>
<dbReference type="EMBL" id="JAAAUY010000040">
    <property type="protein sequence ID" value="KAF9336991.1"/>
    <property type="molecule type" value="Genomic_DNA"/>
</dbReference>
<comment type="subcellular location">
    <subcellularLocation>
        <location evidence="1">Nucleus</location>
    </subcellularLocation>
</comment>
<feature type="compositionally biased region" description="Low complexity" evidence="7">
    <location>
        <begin position="123"/>
        <end position="146"/>
    </location>
</feature>
<evidence type="ECO:0000256" key="4">
    <source>
        <dbReference type="ARBA" id="ARBA00023163"/>
    </source>
</evidence>
<feature type="compositionally biased region" description="Basic and acidic residues" evidence="7">
    <location>
        <begin position="102"/>
        <end position="111"/>
    </location>
</feature>
<sequence>MNKATYAHHSFCFDINSWTTDTNPTPTRFLLECGAFTPGFAFNLDSSFNPFDASYKFLNTGTPKAELNPFDSSFRAPSIVAVVSSSSSNNNSYNTTIKDKSLESLDMDHSQPDTMFDAEKLTPNSPGFSPSYSSSSSFSASPSPQPFSPQMSPILFQVSFPSAGVPSETRSNAHSVYENPIQNNVLESSMTVHKNPTFLHHKSTNQMDATAQTTYDYIDHRMNTEENDFMGSPREHMDQDVEDADYSEEPLFKELPPSPKKATATKSPKRAKSPDTPRARGKGAKSRKRKTEQLSPEAKRQRFLERNRKAASKCREKKRLQTLQIINDADTITARNQELHENLAELEEEVRRLKNLILGHRDCGCDVIQKFVQSFDDGRSSSSSSSSFEYPFSSNSSSSLSMSMMAAAPSRTAFTFSMPAIF</sequence>
<keyword evidence="3" id="KW-0238">DNA-binding</keyword>
<keyword evidence="10" id="KW-1185">Reference proteome</keyword>
<keyword evidence="5" id="KW-0539">Nucleus</keyword>
<dbReference type="InterPro" id="IPR004827">
    <property type="entry name" value="bZIP"/>
</dbReference>
<dbReference type="InterPro" id="IPR002112">
    <property type="entry name" value="Leuzip_Jun"/>
</dbReference>
<evidence type="ECO:0000256" key="3">
    <source>
        <dbReference type="ARBA" id="ARBA00023125"/>
    </source>
</evidence>
<feature type="coiled-coil region" evidence="6">
    <location>
        <begin position="329"/>
        <end position="363"/>
    </location>
</feature>
<comment type="caution">
    <text evidence="9">The sequence shown here is derived from an EMBL/GenBank/DDBJ whole genome shotgun (WGS) entry which is preliminary data.</text>
</comment>
<evidence type="ECO:0000259" key="8">
    <source>
        <dbReference type="PROSITE" id="PS50217"/>
    </source>
</evidence>
<evidence type="ECO:0000256" key="6">
    <source>
        <dbReference type="SAM" id="Coils"/>
    </source>
</evidence>
<reference evidence="9" key="1">
    <citation type="journal article" date="2020" name="Fungal Divers.">
        <title>Resolving the Mortierellaceae phylogeny through synthesis of multi-gene phylogenetics and phylogenomics.</title>
        <authorList>
            <person name="Vandepol N."/>
            <person name="Liber J."/>
            <person name="Desiro A."/>
            <person name="Na H."/>
            <person name="Kennedy M."/>
            <person name="Barry K."/>
            <person name="Grigoriev I.V."/>
            <person name="Miller A.N."/>
            <person name="O'Donnell K."/>
            <person name="Stajich J.E."/>
            <person name="Bonito G."/>
        </authorList>
    </citation>
    <scope>NUCLEOTIDE SEQUENCE</scope>
    <source>
        <strain evidence="9">NVP1</strain>
    </source>
</reference>
<organism evidence="9 10">
    <name type="scientific">Podila minutissima</name>
    <dbReference type="NCBI Taxonomy" id="64525"/>
    <lineage>
        <taxon>Eukaryota</taxon>
        <taxon>Fungi</taxon>
        <taxon>Fungi incertae sedis</taxon>
        <taxon>Mucoromycota</taxon>
        <taxon>Mortierellomycotina</taxon>
        <taxon>Mortierellomycetes</taxon>
        <taxon>Mortierellales</taxon>
        <taxon>Mortierellaceae</taxon>
        <taxon>Podila</taxon>
    </lineage>
</organism>
<proteinExistence type="predicted"/>
<evidence type="ECO:0000313" key="10">
    <source>
        <dbReference type="Proteomes" id="UP000696485"/>
    </source>
</evidence>
<dbReference type="PROSITE" id="PS50217">
    <property type="entry name" value="BZIP"/>
    <property type="match status" value="1"/>
</dbReference>
<dbReference type="PANTHER" id="PTHR19304">
    <property type="entry name" value="CYCLIC-AMP RESPONSE ELEMENT BINDING PROTEIN"/>
    <property type="match status" value="1"/>
</dbReference>
<evidence type="ECO:0000256" key="2">
    <source>
        <dbReference type="ARBA" id="ARBA00023015"/>
    </source>
</evidence>
<dbReference type="PROSITE" id="PS00036">
    <property type="entry name" value="BZIP_BASIC"/>
    <property type="match status" value="1"/>
</dbReference>
<accession>A0A9P5SUJ9</accession>
<dbReference type="InterPro" id="IPR046347">
    <property type="entry name" value="bZIP_sf"/>
</dbReference>
<protein>
    <recommendedName>
        <fullName evidence="8">BZIP domain-containing protein</fullName>
    </recommendedName>
</protein>
<evidence type="ECO:0000256" key="7">
    <source>
        <dbReference type="SAM" id="MobiDB-lite"/>
    </source>
</evidence>
<dbReference type="Gene3D" id="1.20.5.170">
    <property type="match status" value="1"/>
</dbReference>
<dbReference type="GO" id="GO:0003700">
    <property type="term" value="F:DNA-binding transcription factor activity"/>
    <property type="evidence" value="ECO:0007669"/>
    <property type="project" value="InterPro"/>
</dbReference>
<dbReference type="PRINTS" id="PR00043">
    <property type="entry name" value="LEUZIPPRJUN"/>
</dbReference>